<dbReference type="PANTHER" id="PTHR30435">
    <property type="entry name" value="FLAGELLAR PROTEIN"/>
    <property type="match status" value="1"/>
</dbReference>
<evidence type="ECO:0000259" key="9">
    <source>
        <dbReference type="Pfam" id="PF22692"/>
    </source>
</evidence>
<dbReference type="EMBL" id="JBGORX010000001">
    <property type="protein sequence ID" value="MFJ1267950.1"/>
    <property type="molecule type" value="Genomic_DNA"/>
</dbReference>
<dbReference type="NCBIfam" id="TIGR03506">
    <property type="entry name" value="FlgEFG_subfam"/>
    <property type="match status" value="1"/>
</dbReference>
<evidence type="ECO:0000256" key="2">
    <source>
        <dbReference type="ARBA" id="ARBA00009677"/>
    </source>
</evidence>
<dbReference type="InterPro" id="IPR001444">
    <property type="entry name" value="Flag_bb_rod_N"/>
</dbReference>
<keyword evidence="10" id="KW-0966">Cell projection</keyword>
<evidence type="ECO:0000256" key="3">
    <source>
        <dbReference type="ARBA" id="ARBA00023143"/>
    </source>
</evidence>
<dbReference type="Pfam" id="PF22692">
    <property type="entry name" value="LlgE_F_G_D1"/>
    <property type="match status" value="1"/>
</dbReference>
<reference evidence="10 11" key="1">
    <citation type="submission" date="2024-08" db="EMBL/GenBank/DDBJ databases">
        <title>Draft Genome Sequence of Legionella lytica strain DSB2004, Isolated From a Fire Sprinkler System.</title>
        <authorList>
            <person name="Everhart A.D."/>
            <person name="Kidane D.T."/>
            <person name="Farone A.L."/>
            <person name="Farone M.B."/>
        </authorList>
    </citation>
    <scope>NUCLEOTIDE SEQUENCE [LARGE SCALE GENOMIC DNA]</scope>
    <source>
        <strain evidence="10 11">DSB2004</strain>
    </source>
</reference>
<sequence length="248" mass="25648">MDPILYNAANGGRSNFARQEVIANNLANVGTTGFRADMYQAQTLYVQGAKGSNNYGQSFTVQNPSAADFTPGPIVVTGRNLDVAVNGKGWLAVRGSDGKEAYTKAGSLNIDANGFLVTASGRQVIGNGGPISIPPATNIDIGTDGTITIVPTGNGPQSATTVDRIKMASLDPANIAKGPDGLFQLKNGGVAPTDNTLKLTSGALEGSNVQAVEQMVAMINAGRDFETQMNLLSTMGENAQKLTQILGD</sequence>
<accession>A0ABW8D5I7</accession>
<comment type="caution">
    <text evidence="10">The sequence shown here is derived from an EMBL/GenBank/DDBJ whole genome shotgun (WGS) entry which is preliminary data.</text>
</comment>
<feature type="domain" description="Flagellar basal-body/hook protein C-terminal" evidence="8">
    <location>
        <begin position="201"/>
        <end position="245"/>
    </location>
</feature>
<comment type="similarity">
    <text evidence="2 6">Belongs to the flagella basal body rod proteins family.</text>
</comment>
<evidence type="ECO:0000256" key="1">
    <source>
        <dbReference type="ARBA" id="ARBA00004117"/>
    </source>
</evidence>
<dbReference type="NCBIfam" id="NF009280">
    <property type="entry name" value="PRK12640.1"/>
    <property type="match status" value="1"/>
</dbReference>
<evidence type="ECO:0000259" key="8">
    <source>
        <dbReference type="Pfam" id="PF06429"/>
    </source>
</evidence>
<feature type="domain" description="Flagellar basal body rod protein N-terminal" evidence="7">
    <location>
        <begin position="5"/>
        <end position="35"/>
    </location>
</feature>
<keyword evidence="11" id="KW-1185">Reference proteome</keyword>
<protein>
    <recommendedName>
        <fullName evidence="5 6">Flagellar basal-body rod protein FlgF</fullName>
    </recommendedName>
</protein>
<gene>
    <name evidence="10" type="primary">flgF</name>
    <name evidence="10" type="ORF">ACD661_05175</name>
</gene>
<dbReference type="NCBIfam" id="TIGR02490">
    <property type="entry name" value="flgF"/>
    <property type="match status" value="1"/>
</dbReference>
<proteinExistence type="inferred from homology"/>
<dbReference type="Pfam" id="PF06429">
    <property type="entry name" value="Flg_bbr_C"/>
    <property type="match status" value="1"/>
</dbReference>
<dbReference type="InterPro" id="IPR020013">
    <property type="entry name" value="Flagellar_FlgE/F/G"/>
</dbReference>
<evidence type="ECO:0000313" key="11">
    <source>
        <dbReference type="Proteomes" id="UP001615550"/>
    </source>
</evidence>
<dbReference type="Proteomes" id="UP001615550">
    <property type="component" value="Unassembled WGS sequence"/>
</dbReference>
<keyword evidence="3 6" id="KW-0975">Bacterial flagellum</keyword>
<dbReference type="PANTHER" id="PTHR30435:SF18">
    <property type="entry name" value="FLAGELLAR BASAL-BODY ROD PROTEIN FLGF"/>
    <property type="match status" value="1"/>
</dbReference>
<dbReference type="InterPro" id="IPR010930">
    <property type="entry name" value="Flg_bb/hook_C_dom"/>
</dbReference>
<name>A0ABW8D5I7_9GAMM</name>
<dbReference type="RefSeq" id="WP_400186779.1">
    <property type="nucleotide sequence ID" value="NZ_JBGORX010000001.1"/>
</dbReference>
<keyword evidence="10" id="KW-0969">Cilium</keyword>
<evidence type="ECO:0000259" key="7">
    <source>
        <dbReference type="Pfam" id="PF00460"/>
    </source>
</evidence>
<dbReference type="InterPro" id="IPR012836">
    <property type="entry name" value="FlgF"/>
</dbReference>
<dbReference type="SUPFAM" id="SSF117143">
    <property type="entry name" value="Flagellar hook protein flgE"/>
    <property type="match status" value="1"/>
</dbReference>
<feature type="domain" description="Flagellar hook protein FlgE/F/G-like D1" evidence="9">
    <location>
        <begin position="84"/>
        <end position="148"/>
    </location>
</feature>
<evidence type="ECO:0000256" key="5">
    <source>
        <dbReference type="ARBA" id="ARBA00040228"/>
    </source>
</evidence>
<comment type="subunit">
    <text evidence="4 6">The basal body constitutes a major portion of the flagellar organelle and consists of five rings (E,L,P,S, and M) mounted on a central rod. The rod consists of about 26 subunits of FlgG in the distal portion, and FlgB, FlgC and FlgF are thought to build up the proximal portion of the rod with about 6 subunits each.</text>
</comment>
<comment type="subcellular location">
    <subcellularLocation>
        <location evidence="1 6">Bacterial flagellum basal body</location>
    </subcellularLocation>
</comment>
<evidence type="ECO:0000256" key="4">
    <source>
        <dbReference type="ARBA" id="ARBA00038560"/>
    </source>
</evidence>
<dbReference type="InterPro" id="IPR037925">
    <property type="entry name" value="FlgE/F/G-like"/>
</dbReference>
<evidence type="ECO:0000313" key="10">
    <source>
        <dbReference type="EMBL" id="MFJ1267950.1"/>
    </source>
</evidence>
<dbReference type="InterPro" id="IPR053967">
    <property type="entry name" value="LlgE_F_G-like_D1"/>
</dbReference>
<evidence type="ECO:0000256" key="6">
    <source>
        <dbReference type="RuleBase" id="RU362116"/>
    </source>
</evidence>
<organism evidence="10 11">
    <name type="scientific">Legionella lytica</name>
    <dbReference type="NCBI Taxonomy" id="96232"/>
    <lineage>
        <taxon>Bacteria</taxon>
        <taxon>Pseudomonadati</taxon>
        <taxon>Pseudomonadota</taxon>
        <taxon>Gammaproteobacteria</taxon>
        <taxon>Legionellales</taxon>
        <taxon>Legionellaceae</taxon>
        <taxon>Legionella</taxon>
    </lineage>
</organism>
<dbReference type="Pfam" id="PF00460">
    <property type="entry name" value="Flg_bb_rod"/>
    <property type="match status" value="1"/>
</dbReference>
<keyword evidence="10" id="KW-0282">Flagellum</keyword>